<evidence type="ECO:0000256" key="3">
    <source>
        <dbReference type="ARBA" id="ARBA00022777"/>
    </source>
</evidence>
<dbReference type="PANTHER" id="PTHR44329:SF288">
    <property type="entry name" value="MITOGEN-ACTIVATED PROTEIN KINASE KINASE KINASE 20"/>
    <property type="match status" value="1"/>
</dbReference>
<accession>A0A9N9GZ19</accession>
<dbReference type="PANTHER" id="PTHR44329">
    <property type="entry name" value="SERINE/THREONINE-PROTEIN KINASE TNNI3K-RELATED"/>
    <property type="match status" value="1"/>
</dbReference>
<evidence type="ECO:0000256" key="1">
    <source>
        <dbReference type="ARBA" id="ARBA00022679"/>
    </source>
</evidence>
<dbReference type="SUPFAM" id="SSF56112">
    <property type="entry name" value="Protein kinase-like (PK-like)"/>
    <property type="match status" value="1"/>
</dbReference>
<feature type="non-terminal residue" evidence="6">
    <location>
        <position position="558"/>
    </location>
</feature>
<feature type="domain" description="Protein kinase" evidence="5">
    <location>
        <begin position="107"/>
        <end position="347"/>
    </location>
</feature>
<comment type="caution">
    <text evidence="6">The sequence shown here is derived from an EMBL/GenBank/DDBJ whole genome shotgun (WGS) entry which is preliminary data.</text>
</comment>
<dbReference type="InterPro" id="IPR006597">
    <property type="entry name" value="Sel1-like"/>
</dbReference>
<dbReference type="AlphaFoldDB" id="A0A9N9GZ19"/>
<evidence type="ECO:0000256" key="4">
    <source>
        <dbReference type="ARBA" id="ARBA00022840"/>
    </source>
</evidence>
<organism evidence="6 7">
    <name type="scientific">Ambispora gerdemannii</name>
    <dbReference type="NCBI Taxonomy" id="144530"/>
    <lineage>
        <taxon>Eukaryota</taxon>
        <taxon>Fungi</taxon>
        <taxon>Fungi incertae sedis</taxon>
        <taxon>Mucoromycota</taxon>
        <taxon>Glomeromycotina</taxon>
        <taxon>Glomeromycetes</taxon>
        <taxon>Archaeosporales</taxon>
        <taxon>Ambisporaceae</taxon>
        <taxon>Ambispora</taxon>
    </lineage>
</organism>
<proteinExistence type="predicted"/>
<dbReference type="GO" id="GO:0005524">
    <property type="term" value="F:ATP binding"/>
    <property type="evidence" value="ECO:0007669"/>
    <property type="project" value="UniProtKB-KW"/>
</dbReference>
<keyword evidence="4" id="KW-0067">ATP-binding</keyword>
<evidence type="ECO:0000256" key="2">
    <source>
        <dbReference type="ARBA" id="ARBA00022741"/>
    </source>
</evidence>
<reference evidence="6" key="1">
    <citation type="submission" date="2021-06" db="EMBL/GenBank/DDBJ databases">
        <authorList>
            <person name="Kallberg Y."/>
            <person name="Tangrot J."/>
            <person name="Rosling A."/>
        </authorList>
    </citation>
    <scope>NUCLEOTIDE SEQUENCE</scope>
    <source>
        <strain evidence="6">MT106</strain>
    </source>
</reference>
<dbReference type="InterPro" id="IPR011009">
    <property type="entry name" value="Kinase-like_dom_sf"/>
</dbReference>
<name>A0A9N9GZ19_9GLOM</name>
<dbReference type="GO" id="GO:0004674">
    <property type="term" value="F:protein serine/threonine kinase activity"/>
    <property type="evidence" value="ECO:0007669"/>
    <property type="project" value="TreeGrafter"/>
</dbReference>
<dbReference type="Gene3D" id="1.25.40.10">
    <property type="entry name" value="Tetratricopeptide repeat domain"/>
    <property type="match status" value="1"/>
</dbReference>
<keyword evidence="1" id="KW-0808">Transferase</keyword>
<dbReference type="EMBL" id="CAJVPL010004262">
    <property type="protein sequence ID" value="CAG8645345.1"/>
    <property type="molecule type" value="Genomic_DNA"/>
</dbReference>
<gene>
    <name evidence="6" type="ORF">AGERDE_LOCUS11170</name>
</gene>
<dbReference type="PROSITE" id="PS50011">
    <property type="entry name" value="PROTEIN_KINASE_DOM"/>
    <property type="match status" value="1"/>
</dbReference>
<dbReference type="OrthoDB" id="2314769at2759"/>
<dbReference type="SMART" id="SM00671">
    <property type="entry name" value="SEL1"/>
    <property type="match status" value="3"/>
</dbReference>
<dbReference type="Pfam" id="PF08238">
    <property type="entry name" value="Sel1"/>
    <property type="match status" value="3"/>
</dbReference>
<keyword evidence="3" id="KW-0418">Kinase</keyword>
<dbReference type="InterPro" id="IPR001245">
    <property type="entry name" value="Ser-Thr/Tyr_kinase_cat_dom"/>
</dbReference>
<evidence type="ECO:0000259" key="5">
    <source>
        <dbReference type="PROSITE" id="PS50011"/>
    </source>
</evidence>
<dbReference type="InterPro" id="IPR051681">
    <property type="entry name" value="Ser/Thr_Kinases-Pseudokinases"/>
</dbReference>
<evidence type="ECO:0000313" key="6">
    <source>
        <dbReference type="EMBL" id="CAG8645345.1"/>
    </source>
</evidence>
<keyword evidence="7" id="KW-1185">Reference proteome</keyword>
<dbReference type="InterPro" id="IPR000719">
    <property type="entry name" value="Prot_kinase_dom"/>
</dbReference>
<keyword evidence="2" id="KW-0547">Nucleotide-binding</keyword>
<dbReference type="Gene3D" id="1.10.510.10">
    <property type="entry name" value="Transferase(Phosphotransferase) domain 1"/>
    <property type="match status" value="1"/>
</dbReference>
<protein>
    <submittedName>
        <fullName evidence="6">10004_t:CDS:1</fullName>
    </submittedName>
</protein>
<dbReference type="SUPFAM" id="SSF81901">
    <property type="entry name" value="HCP-like"/>
    <property type="match status" value="1"/>
</dbReference>
<dbReference type="InterPro" id="IPR011990">
    <property type="entry name" value="TPR-like_helical_dom_sf"/>
</dbReference>
<dbReference type="Pfam" id="PF07714">
    <property type="entry name" value="PK_Tyr_Ser-Thr"/>
    <property type="match status" value="1"/>
</dbReference>
<sequence>ILEEAAKYIRDLIKPGTFSQKTLKRFKSFLGSKDMLEYYDYLVQRLDAAIQELQLDCALDTNQKVTCINNTVNEVDSNVKKLLKLAMVTKGADIREENIYVDPSKVEDDDEMETRGKTKRIKKMMYNGCVAVAVYKAQNIDKTRAVRQATILKELSACENIERFQGLMEKNELYVVTEWAANYDLEKYLHRSDIEILWDQKLKFAEGIAAALTFCHEADIFHHDVKSNFDMARFSNDATTSLTGQMKSIRWTAPEKLKNPCVPYSKEMDVYSFAIVMWEIATRKEPFYEINSDIEVSEKVKNDKLRPSPIPNDIIPEYENIMKKSWVESFRSRPTMYQISSEFHGFCKRYKAQRNNSLFSLQRYDSNASLSRTLSGKKFDFKAQINDDEPVKPHTRPAWKDITTALTSKNYKVAIEGLEQYAQSDAKEADLAKYYAGKLLYEGHHGVPKDEFQALIYLRDAAIRLPASSYSKFTPMAQYLYADVCLKGELYDRENGIRYLEMAVDASEKNALYLYGTILWNGEHGLQINNTKAKEMFKLSKSRGNEKAGDMLKLITQN</sequence>
<evidence type="ECO:0000313" key="7">
    <source>
        <dbReference type="Proteomes" id="UP000789831"/>
    </source>
</evidence>
<dbReference type="Proteomes" id="UP000789831">
    <property type="component" value="Unassembled WGS sequence"/>
</dbReference>